<accession>A0A5C7HCM9</accession>
<protein>
    <submittedName>
        <fullName evidence="1">Uncharacterized protein</fullName>
    </submittedName>
</protein>
<keyword evidence="2" id="KW-1185">Reference proteome</keyword>
<evidence type="ECO:0000313" key="2">
    <source>
        <dbReference type="Proteomes" id="UP000323000"/>
    </source>
</evidence>
<dbReference type="Proteomes" id="UP000323000">
    <property type="component" value="Chromosome 9"/>
</dbReference>
<dbReference type="EMBL" id="VAHF01000009">
    <property type="protein sequence ID" value="TXG54335.1"/>
    <property type="molecule type" value="Genomic_DNA"/>
</dbReference>
<dbReference type="AlphaFoldDB" id="A0A5C7HCM9"/>
<gene>
    <name evidence="1" type="ORF">EZV62_019591</name>
</gene>
<sequence>MKMMMNWVYEIDLVCEDDDKPSMNWFRFVGRDDEYIIEKILRTLNSKFEYRVTVIVEFKDIKKMTLDELMGSLQTHEQRLDKKSKIEVEEALQSQLSLKKDRDETQEF</sequence>
<name>A0A5C7HCM9_9ROSI</name>
<organism evidence="1 2">
    <name type="scientific">Acer yangbiense</name>
    <dbReference type="NCBI Taxonomy" id="1000413"/>
    <lineage>
        <taxon>Eukaryota</taxon>
        <taxon>Viridiplantae</taxon>
        <taxon>Streptophyta</taxon>
        <taxon>Embryophyta</taxon>
        <taxon>Tracheophyta</taxon>
        <taxon>Spermatophyta</taxon>
        <taxon>Magnoliopsida</taxon>
        <taxon>eudicotyledons</taxon>
        <taxon>Gunneridae</taxon>
        <taxon>Pentapetalae</taxon>
        <taxon>rosids</taxon>
        <taxon>malvids</taxon>
        <taxon>Sapindales</taxon>
        <taxon>Sapindaceae</taxon>
        <taxon>Hippocastanoideae</taxon>
        <taxon>Acereae</taxon>
        <taxon>Acer</taxon>
    </lineage>
</organism>
<reference evidence="2" key="1">
    <citation type="journal article" date="2019" name="Gigascience">
        <title>De novo genome assembly of the endangered Acer yangbiense, a plant species with extremely small populations endemic to Yunnan Province, China.</title>
        <authorList>
            <person name="Yang J."/>
            <person name="Wariss H.M."/>
            <person name="Tao L."/>
            <person name="Zhang R."/>
            <person name="Yun Q."/>
            <person name="Hollingsworth P."/>
            <person name="Dao Z."/>
            <person name="Luo G."/>
            <person name="Guo H."/>
            <person name="Ma Y."/>
            <person name="Sun W."/>
        </authorList>
    </citation>
    <scope>NUCLEOTIDE SEQUENCE [LARGE SCALE GENOMIC DNA]</scope>
    <source>
        <strain evidence="2">cv. Malutang</strain>
    </source>
</reference>
<comment type="caution">
    <text evidence="1">The sequence shown here is derived from an EMBL/GenBank/DDBJ whole genome shotgun (WGS) entry which is preliminary data.</text>
</comment>
<evidence type="ECO:0000313" key="1">
    <source>
        <dbReference type="EMBL" id="TXG54335.1"/>
    </source>
</evidence>
<dbReference type="OrthoDB" id="913710at2759"/>
<proteinExistence type="predicted"/>